<dbReference type="EMBL" id="MFAC01000015">
    <property type="protein sequence ID" value="OGD66983.1"/>
    <property type="molecule type" value="Genomic_DNA"/>
</dbReference>
<comment type="function">
    <text evidence="9">Involved in protein export. Participates in an early event of protein translocation.</text>
</comment>
<evidence type="ECO:0000256" key="7">
    <source>
        <dbReference type="ARBA" id="ARBA00023010"/>
    </source>
</evidence>
<evidence type="ECO:0000256" key="9">
    <source>
        <dbReference type="RuleBase" id="RU365087"/>
    </source>
</evidence>
<keyword evidence="4 9" id="KW-0812">Transmembrane</keyword>
<dbReference type="GO" id="GO:0015450">
    <property type="term" value="F:protein-transporting ATPase activity"/>
    <property type="evidence" value="ECO:0007669"/>
    <property type="project" value="UniProtKB-UniRule"/>
</dbReference>
<keyword evidence="7 9" id="KW-0811">Translocation</keyword>
<evidence type="ECO:0000256" key="5">
    <source>
        <dbReference type="ARBA" id="ARBA00022927"/>
    </source>
</evidence>
<name>A0A1F5EI00_9BACT</name>
<evidence type="ECO:0000256" key="2">
    <source>
        <dbReference type="ARBA" id="ARBA00008445"/>
    </source>
</evidence>
<dbReference type="InterPro" id="IPR004692">
    <property type="entry name" value="SecG"/>
</dbReference>
<dbReference type="Proteomes" id="UP000186029">
    <property type="component" value="Unassembled WGS sequence"/>
</dbReference>
<dbReference type="NCBIfam" id="TIGR00810">
    <property type="entry name" value="secG"/>
    <property type="match status" value="1"/>
</dbReference>
<reference evidence="10 11" key="1">
    <citation type="journal article" date="2016" name="Nat. Commun.">
        <title>Thousands of microbial genomes shed light on interconnected biogeochemical processes in an aquifer system.</title>
        <authorList>
            <person name="Anantharaman K."/>
            <person name="Brown C.T."/>
            <person name="Hug L.A."/>
            <person name="Sharon I."/>
            <person name="Castelle C.J."/>
            <person name="Probst A.J."/>
            <person name="Thomas B.C."/>
            <person name="Singh A."/>
            <person name="Wilkins M.J."/>
            <person name="Karaoz U."/>
            <person name="Brodie E.L."/>
            <person name="Williams K.H."/>
            <person name="Hubbard S.S."/>
            <person name="Banfield J.F."/>
        </authorList>
    </citation>
    <scope>NUCLEOTIDE SEQUENCE [LARGE SCALE GENOMIC DNA]</scope>
</reference>
<dbReference type="AlphaFoldDB" id="A0A1F5EI00"/>
<feature type="transmembrane region" description="Helical" evidence="9">
    <location>
        <begin position="7"/>
        <end position="25"/>
    </location>
</feature>
<protein>
    <recommendedName>
        <fullName evidence="9">Protein-export membrane protein SecG</fullName>
    </recommendedName>
</protein>
<keyword evidence="8 9" id="KW-0472">Membrane</keyword>
<proteinExistence type="inferred from homology"/>
<dbReference type="Pfam" id="PF03840">
    <property type="entry name" value="SecG"/>
    <property type="match status" value="1"/>
</dbReference>
<accession>A0A1F5EI00</accession>
<evidence type="ECO:0000313" key="11">
    <source>
        <dbReference type="Proteomes" id="UP000186029"/>
    </source>
</evidence>
<dbReference type="GO" id="GO:0005886">
    <property type="term" value="C:plasma membrane"/>
    <property type="evidence" value="ECO:0007669"/>
    <property type="project" value="UniProtKB-SubCell"/>
</dbReference>
<organism evidence="10 11">
    <name type="scientific">Candidatus Campbellbacteria bacterium RIFCSPLOWO2_02_35_12</name>
    <dbReference type="NCBI Taxonomy" id="1797580"/>
    <lineage>
        <taxon>Bacteria</taxon>
        <taxon>Candidatus Campbelliibacteriota</taxon>
    </lineage>
</organism>
<evidence type="ECO:0000256" key="1">
    <source>
        <dbReference type="ARBA" id="ARBA00004141"/>
    </source>
</evidence>
<evidence type="ECO:0000256" key="4">
    <source>
        <dbReference type="ARBA" id="ARBA00022692"/>
    </source>
</evidence>
<keyword evidence="9" id="KW-1003">Cell membrane</keyword>
<evidence type="ECO:0000256" key="3">
    <source>
        <dbReference type="ARBA" id="ARBA00022448"/>
    </source>
</evidence>
<keyword evidence="6 9" id="KW-1133">Transmembrane helix</keyword>
<dbReference type="GO" id="GO:0009306">
    <property type="term" value="P:protein secretion"/>
    <property type="evidence" value="ECO:0007669"/>
    <property type="project" value="UniProtKB-UniRule"/>
</dbReference>
<evidence type="ECO:0000256" key="6">
    <source>
        <dbReference type="ARBA" id="ARBA00022989"/>
    </source>
</evidence>
<comment type="subcellular location">
    <subcellularLocation>
        <location evidence="9">Cell membrane</location>
        <topology evidence="9">Multi-pass membrane protein</topology>
    </subcellularLocation>
    <subcellularLocation>
        <location evidence="1">Membrane</location>
        <topology evidence="1">Multi-pass membrane protein</topology>
    </subcellularLocation>
</comment>
<sequence length="76" mass="8268">MKIVIEFLPYIQIILSIFLIGAIILQQTSSGLGGAFGGDNFSAGFHKRRGFEKTLFNATIVLAVFFGITSFLALII</sequence>
<evidence type="ECO:0000313" key="10">
    <source>
        <dbReference type="EMBL" id="OGD66983.1"/>
    </source>
</evidence>
<feature type="transmembrane region" description="Helical" evidence="9">
    <location>
        <begin position="55"/>
        <end position="75"/>
    </location>
</feature>
<comment type="similarity">
    <text evidence="2 9">Belongs to the SecG family.</text>
</comment>
<gene>
    <name evidence="10" type="ORF">A2Z61_01810</name>
</gene>
<keyword evidence="3 9" id="KW-0813">Transport</keyword>
<comment type="caution">
    <text evidence="10">The sequence shown here is derived from an EMBL/GenBank/DDBJ whole genome shotgun (WGS) entry which is preliminary data.</text>
</comment>
<evidence type="ECO:0000256" key="8">
    <source>
        <dbReference type="ARBA" id="ARBA00023136"/>
    </source>
</evidence>
<keyword evidence="5 9" id="KW-0653">Protein transport</keyword>
<dbReference type="STRING" id="1797580.A2Z61_01810"/>